<dbReference type="InterPro" id="IPR007315">
    <property type="entry name" value="PIG-V/Gpi18"/>
</dbReference>
<dbReference type="Pfam" id="PF04188">
    <property type="entry name" value="Mannosyl_trans2"/>
    <property type="match status" value="2"/>
</dbReference>
<keyword evidence="8 12" id="KW-0812">Transmembrane</keyword>
<feature type="transmembrane region" description="Helical" evidence="12">
    <location>
        <begin position="337"/>
        <end position="357"/>
    </location>
</feature>
<dbReference type="PANTHER" id="PTHR12468">
    <property type="entry name" value="GPI MANNOSYLTRANSFERASE 2"/>
    <property type="match status" value="1"/>
</dbReference>
<evidence type="ECO:0000313" key="14">
    <source>
        <dbReference type="Proteomes" id="UP000253472"/>
    </source>
</evidence>
<dbReference type="AlphaFoldDB" id="A0A367XSK3"/>
<keyword evidence="5 12" id="KW-0337">GPI-anchor biosynthesis</keyword>
<evidence type="ECO:0000256" key="5">
    <source>
        <dbReference type="ARBA" id="ARBA00022502"/>
    </source>
</evidence>
<comment type="subcellular location">
    <subcellularLocation>
        <location evidence="1 12">Endoplasmic reticulum membrane</location>
        <topology evidence="1 12">Multi-pass membrane protein</topology>
    </subcellularLocation>
</comment>
<comment type="caution">
    <text evidence="13">The sequence shown here is derived from an EMBL/GenBank/DDBJ whole genome shotgun (WGS) entry which is preliminary data.</text>
</comment>
<gene>
    <name evidence="13" type="primary">GPI18_0</name>
    <name evidence="13" type="ORF">Cantr_05369</name>
</gene>
<feature type="transmembrane region" description="Helical" evidence="12">
    <location>
        <begin position="388"/>
        <end position="407"/>
    </location>
</feature>
<feature type="transmembrane region" description="Helical" evidence="12">
    <location>
        <begin position="193"/>
        <end position="221"/>
    </location>
</feature>
<dbReference type="Proteomes" id="UP000253472">
    <property type="component" value="Unassembled WGS sequence"/>
</dbReference>
<feature type="transmembrane region" description="Helical" evidence="12">
    <location>
        <begin position="7"/>
        <end position="24"/>
    </location>
</feature>
<feature type="transmembrane region" description="Helical" evidence="12">
    <location>
        <begin position="241"/>
        <end position="265"/>
    </location>
</feature>
<dbReference type="EC" id="2.4.1.-" evidence="12"/>
<evidence type="ECO:0000256" key="1">
    <source>
        <dbReference type="ARBA" id="ARBA00004477"/>
    </source>
</evidence>
<comment type="similarity">
    <text evidence="3 12">Belongs to the PIGV family.</text>
</comment>
<feature type="transmembrane region" description="Helical" evidence="12">
    <location>
        <begin position="310"/>
        <end position="331"/>
    </location>
</feature>
<dbReference type="PANTHER" id="PTHR12468:SF2">
    <property type="entry name" value="GPI MANNOSYLTRANSFERASE 2"/>
    <property type="match status" value="1"/>
</dbReference>
<evidence type="ECO:0000256" key="9">
    <source>
        <dbReference type="ARBA" id="ARBA00022824"/>
    </source>
</evidence>
<keyword evidence="10 12" id="KW-1133">Transmembrane helix</keyword>
<feature type="transmembrane region" description="Helical" evidence="12">
    <location>
        <begin position="137"/>
        <end position="157"/>
    </location>
</feature>
<dbReference type="GO" id="GO:0004376">
    <property type="term" value="F:GPI mannosyltransferase activity"/>
    <property type="evidence" value="ECO:0007669"/>
    <property type="project" value="InterPro"/>
</dbReference>
<evidence type="ECO:0000256" key="4">
    <source>
        <dbReference type="ARBA" id="ARBA00013795"/>
    </source>
</evidence>
<name>A0A367XSK3_9ASCO</name>
<dbReference type="GO" id="GO:0005789">
    <property type="term" value="C:endoplasmic reticulum membrane"/>
    <property type="evidence" value="ECO:0007669"/>
    <property type="project" value="UniProtKB-SubCell"/>
</dbReference>
<proteinExistence type="inferred from homology"/>
<reference evidence="13 14" key="1">
    <citation type="submission" date="2018-06" db="EMBL/GenBank/DDBJ databases">
        <title>Whole genome sequencing of Candida tropicalis (genome annotated by CSBL at Korea University).</title>
        <authorList>
            <person name="Ahn J."/>
        </authorList>
    </citation>
    <scope>NUCLEOTIDE SEQUENCE [LARGE SCALE GENOMIC DNA]</scope>
    <source>
        <strain evidence="13 14">ATCC 20962</strain>
    </source>
</reference>
<evidence type="ECO:0000256" key="8">
    <source>
        <dbReference type="ARBA" id="ARBA00022692"/>
    </source>
</evidence>
<evidence type="ECO:0000256" key="3">
    <source>
        <dbReference type="ARBA" id="ARBA00008698"/>
    </source>
</evidence>
<keyword evidence="7 12" id="KW-0808">Transferase</keyword>
<dbReference type="UniPathway" id="UPA00196"/>
<evidence type="ECO:0000256" key="6">
    <source>
        <dbReference type="ARBA" id="ARBA00022676"/>
    </source>
</evidence>
<keyword evidence="11 12" id="KW-0472">Membrane</keyword>
<dbReference type="GO" id="GO:0031501">
    <property type="term" value="C:mannosyltransferase complex"/>
    <property type="evidence" value="ECO:0007669"/>
    <property type="project" value="TreeGrafter"/>
</dbReference>
<evidence type="ECO:0000256" key="11">
    <source>
        <dbReference type="ARBA" id="ARBA00023136"/>
    </source>
</evidence>
<protein>
    <recommendedName>
        <fullName evidence="4 12">GPI mannosyltransferase 2</fullName>
        <ecNumber evidence="12">2.4.1.-</ecNumber>
    </recommendedName>
</protein>
<keyword evidence="9 12" id="KW-0256">Endoplasmic reticulum</keyword>
<evidence type="ECO:0000313" key="13">
    <source>
        <dbReference type="EMBL" id="RCK56588.1"/>
    </source>
</evidence>
<accession>A0A367XSK3</accession>
<evidence type="ECO:0000256" key="2">
    <source>
        <dbReference type="ARBA" id="ARBA00004687"/>
    </source>
</evidence>
<feature type="transmembrane region" description="Helical" evidence="12">
    <location>
        <begin position="163"/>
        <end position="181"/>
    </location>
</feature>
<feature type="transmembrane region" description="Helical" evidence="12">
    <location>
        <begin position="101"/>
        <end position="125"/>
    </location>
</feature>
<organism evidence="13 14">
    <name type="scientific">Candida viswanathii</name>
    <dbReference type="NCBI Taxonomy" id="5486"/>
    <lineage>
        <taxon>Eukaryota</taxon>
        <taxon>Fungi</taxon>
        <taxon>Dikarya</taxon>
        <taxon>Ascomycota</taxon>
        <taxon>Saccharomycotina</taxon>
        <taxon>Pichiomycetes</taxon>
        <taxon>Debaryomycetaceae</taxon>
        <taxon>Candida/Lodderomyces clade</taxon>
        <taxon>Candida</taxon>
    </lineage>
</organism>
<dbReference type="OrthoDB" id="10252502at2759"/>
<comment type="function">
    <text evidence="12">Mannosyltransferase involved in glycosylphosphatidylinositol-anchor biosynthesis.</text>
</comment>
<comment type="pathway">
    <text evidence="2 12">Glycolipid biosynthesis; glycosylphosphatidylinositol-anchor biosynthesis.</text>
</comment>
<dbReference type="GO" id="GO:0006506">
    <property type="term" value="P:GPI anchor biosynthetic process"/>
    <property type="evidence" value="ECO:0007669"/>
    <property type="project" value="UniProtKB-UniPathway"/>
</dbReference>
<dbReference type="EMBL" id="QLNQ01000029">
    <property type="protein sequence ID" value="RCK56588.1"/>
    <property type="molecule type" value="Genomic_DNA"/>
</dbReference>
<dbReference type="GO" id="GO:0000009">
    <property type="term" value="F:alpha-1,6-mannosyltransferase activity"/>
    <property type="evidence" value="ECO:0007669"/>
    <property type="project" value="InterPro"/>
</dbReference>
<evidence type="ECO:0000256" key="7">
    <source>
        <dbReference type="ARBA" id="ARBA00022679"/>
    </source>
</evidence>
<evidence type="ECO:0000256" key="10">
    <source>
        <dbReference type="ARBA" id="ARBA00022989"/>
    </source>
</evidence>
<keyword evidence="6 12" id="KW-0328">Glycosyltransferase</keyword>
<evidence type="ECO:0000256" key="12">
    <source>
        <dbReference type="RuleBase" id="RU363112"/>
    </source>
</evidence>
<keyword evidence="14" id="KW-1185">Reference proteome</keyword>
<sequence>MGLFGKLLRLFITFKLIQLVLIYFTPAQFDTSSQIIIDNLPKSTSPYNAIITTVLNRLIVWDSVYFNDLFVNPIRYEHQFVFCPGWIKLVQAVAGHTNNYYVLQFTSVVMSNMLHFTSVILLYYLTNEINGGGITSYYSSLFFIISPAGVFLTTNYSENFSNFLTLLALFAYFKAVNFNDVNQVSNKSIRNKVLYVASGAVCAVAFTVRANSLFLGILYLLDLYHFWQNSKKRSRQYCCDATLLMGYAVLTGSLLFCTFVGTNVYHYLKFCPGRGEWCNYAIPSLFQYAQDHYWNVGFLKYWTANNIPNFLLVLPVLLFNIYAIVYMVGQLPKYRKLMPIIIINAMTVFGGVFFWNVQILNRITSFSPLLYWTLADHHLGGKYWVRYAVYYSLLWSCIQAILFAGFLPPA</sequence>
<dbReference type="STRING" id="5486.A0A367XSK3"/>